<dbReference type="RefSeq" id="WP_120349078.1">
    <property type="nucleotide sequence ID" value="NZ_MCAS01000068.1"/>
</dbReference>
<dbReference type="Gene3D" id="1.25.10.10">
    <property type="entry name" value="Leucine-rich Repeat Variant"/>
    <property type="match status" value="1"/>
</dbReference>
<proteinExistence type="predicted"/>
<evidence type="ECO:0000313" key="1">
    <source>
        <dbReference type="EMBL" id="RKF30546.1"/>
    </source>
</evidence>
<dbReference type="InterPro" id="IPR004155">
    <property type="entry name" value="PBS_lyase_HEAT"/>
</dbReference>
<sequence length="208" mass="23363">MRQDLVDLIQRMTAREKLANSDNSISWQAHREAELLADKTLVDELDAYLDQKPEREQRSAAYFIIGKIGTNCLSEECASRLIGYSSRESDKHALAGILELLADIPKPESVDVRPLFSLLKDKRWRVRYSAILSLKLCQNAEAEDRLLEILATTSDPYDATYCHATLYQIGTRKALPALAQNLKSRKRDVKASAQAAIQAIEAREASQS</sequence>
<name>A0A3R7GM46_9BURK</name>
<dbReference type="SMART" id="SM00567">
    <property type="entry name" value="EZ_HEAT"/>
    <property type="match status" value="2"/>
</dbReference>
<dbReference type="AlphaFoldDB" id="A0A3R7GM46"/>
<gene>
    <name evidence="1" type="ORF">BCY88_12845</name>
</gene>
<organism evidence="1 2">
    <name type="scientific">Paraburkholderia fungorum</name>
    <dbReference type="NCBI Taxonomy" id="134537"/>
    <lineage>
        <taxon>Bacteria</taxon>
        <taxon>Pseudomonadati</taxon>
        <taxon>Pseudomonadota</taxon>
        <taxon>Betaproteobacteria</taxon>
        <taxon>Burkholderiales</taxon>
        <taxon>Burkholderiaceae</taxon>
        <taxon>Paraburkholderia</taxon>
    </lineage>
</organism>
<dbReference type="SUPFAM" id="SSF48371">
    <property type="entry name" value="ARM repeat"/>
    <property type="match status" value="1"/>
</dbReference>
<protein>
    <recommendedName>
        <fullName evidence="3">HEAT repeat domain-containing protein</fullName>
    </recommendedName>
</protein>
<evidence type="ECO:0008006" key="3">
    <source>
        <dbReference type="Google" id="ProtNLM"/>
    </source>
</evidence>
<dbReference type="Proteomes" id="UP000283709">
    <property type="component" value="Unassembled WGS sequence"/>
</dbReference>
<dbReference type="InterPro" id="IPR016024">
    <property type="entry name" value="ARM-type_fold"/>
</dbReference>
<comment type="caution">
    <text evidence="1">The sequence shown here is derived from an EMBL/GenBank/DDBJ whole genome shotgun (WGS) entry which is preliminary data.</text>
</comment>
<dbReference type="EMBL" id="MCAS01000068">
    <property type="protein sequence ID" value="RKF30546.1"/>
    <property type="molecule type" value="Genomic_DNA"/>
</dbReference>
<dbReference type="InterPro" id="IPR011989">
    <property type="entry name" value="ARM-like"/>
</dbReference>
<reference evidence="1 2" key="1">
    <citation type="submission" date="2016-07" db="EMBL/GenBank/DDBJ databases">
        <title>Genome analysis of Burkholderia fungorum ES3-20.</title>
        <authorList>
            <person name="Xu D."/>
            <person name="Yao R."/>
            <person name="Zheng S."/>
        </authorList>
    </citation>
    <scope>NUCLEOTIDE SEQUENCE [LARGE SCALE GENOMIC DNA]</scope>
    <source>
        <strain evidence="1 2">ES3-20</strain>
    </source>
</reference>
<accession>A0A3R7GM46</accession>
<evidence type="ECO:0000313" key="2">
    <source>
        <dbReference type="Proteomes" id="UP000283709"/>
    </source>
</evidence>
<dbReference type="Pfam" id="PF13646">
    <property type="entry name" value="HEAT_2"/>
    <property type="match status" value="1"/>
</dbReference>
<dbReference type="OrthoDB" id="633703at2"/>